<dbReference type="PANTHER" id="PTHR32385:SF15">
    <property type="entry name" value="INOSITOL PHOSPHOCERAMIDE MANNOSYLTRANSFERASE 1"/>
    <property type="match status" value="1"/>
</dbReference>
<dbReference type="AlphaFoldDB" id="A0A3E3IVR9"/>
<dbReference type="InterPro" id="IPR029044">
    <property type="entry name" value="Nucleotide-diphossugar_trans"/>
</dbReference>
<sequence>MIPKIIHYCWFGGKEIPEKDRKCIESWKKYCPDFQIIQWNEENYDITKNAYMYQAYQAKKWGFVPDYARLDIIYNHGGIYLDTDVELIKSLDDILSNRAVMGFEDGRSVNPGLIIAAEAKHETIFELMDIYKGRDFIKPDGSMDTTPSPIMNTERLVKKGLCQNNMKQEVAGITIYPKAVFCPRDYHSGKMKITDNTISIHWFNASWKTPHQKRMLKVRRIIGDKLYFKLVDVKNKIIRKGK</sequence>
<dbReference type="EMBL" id="QVLV01000002">
    <property type="protein sequence ID" value="RGE64061.1"/>
    <property type="molecule type" value="Genomic_DNA"/>
</dbReference>
<proteinExistence type="predicted"/>
<dbReference type="SUPFAM" id="SSF53448">
    <property type="entry name" value="Nucleotide-diphospho-sugar transferases"/>
    <property type="match status" value="1"/>
</dbReference>
<keyword evidence="1 3" id="KW-0808">Transferase</keyword>
<gene>
    <name evidence="3" type="ORF">DWY69_13260</name>
    <name evidence="2" type="ORF">DXC51_03010</name>
</gene>
<evidence type="ECO:0000313" key="2">
    <source>
        <dbReference type="EMBL" id="RGE64061.1"/>
    </source>
</evidence>
<dbReference type="RefSeq" id="WP_025489878.1">
    <property type="nucleotide sequence ID" value="NZ_JBKUNB010000036.1"/>
</dbReference>
<protein>
    <submittedName>
        <fullName evidence="3">Glycosyl transferase</fullName>
    </submittedName>
</protein>
<reference evidence="3 5" key="1">
    <citation type="submission" date="2018-08" db="EMBL/GenBank/DDBJ databases">
        <title>A genome reference for cultivated species of the human gut microbiota.</title>
        <authorList>
            <person name="Zou Y."/>
            <person name="Xue W."/>
            <person name="Luo G."/>
        </authorList>
    </citation>
    <scope>NUCLEOTIDE SEQUENCE [LARGE SCALE GENOMIC DNA]</scope>
    <source>
        <strain evidence="3 5">AF26-4BH</strain>
        <strain evidence="2">TF05-5AC</strain>
    </source>
</reference>
<dbReference type="Proteomes" id="UP000261166">
    <property type="component" value="Unassembled WGS sequence"/>
</dbReference>
<dbReference type="GO" id="GO:0000030">
    <property type="term" value="F:mannosyltransferase activity"/>
    <property type="evidence" value="ECO:0007669"/>
    <property type="project" value="TreeGrafter"/>
</dbReference>
<dbReference type="EMBL" id="QVLU01000011">
    <property type="protein sequence ID" value="RGE71164.1"/>
    <property type="molecule type" value="Genomic_DNA"/>
</dbReference>
<dbReference type="InterPro" id="IPR051706">
    <property type="entry name" value="Glycosyltransferase_domain"/>
</dbReference>
<evidence type="ECO:0000313" key="3">
    <source>
        <dbReference type="EMBL" id="RGE71164.1"/>
    </source>
</evidence>
<accession>A0A3E3IVR9</accession>
<dbReference type="GeneID" id="97985881"/>
<dbReference type="Pfam" id="PF04488">
    <property type="entry name" value="Gly_transf_sug"/>
    <property type="match status" value="1"/>
</dbReference>
<comment type="caution">
    <text evidence="3">The sequence shown here is derived from an EMBL/GenBank/DDBJ whole genome shotgun (WGS) entry which is preliminary data.</text>
</comment>
<dbReference type="Proteomes" id="UP000260812">
    <property type="component" value="Unassembled WGS sequence"/>
</dbReference>
<dbReference type="OrthoDB" id="9802987at2"/>
<dbReference type="GO" id="GO:0051999">
    <property type="term" value="P:mannosyl-inositol phosphorylceramide biosynthetic process"/>
    <property type="evidence" value="ECO:0007669"/>
    <property type="project" value="TreeGrafter"/>
</dbReference>
<evidence type="ECO:0000313" key="5">
    <source>
        <dbReference type="Proteomes" id="UP000261166"/>
    </source>
</evidence>
<evidence type="ECO:0000256" key="1">
    <source>
        <dbReference type="ARBA" id="ARBA00022679"/>
    </source>
</evidence>
<organism evidence="3 5">
    <name type="scientific">Eisenbergiella massiliensis</name>
    <dbReference type="NCBI Taxonomy" id="1720294"/>
    <lineage>
        <taxon>Bacteria</taxon>
        <taxon>Bacillati</taxon>
        <taxon>Bacillota</taxon>
        <taxon>Clostridia</taxon>
        <taxon>Lachnospirales</taxon>
        <taxon>Lachnospiraceae</taxon>
        <taxon>Eisenbergiella</taxon>
    </lineage>
</organism>
<dbReference type="PANTHER" id="PTHR32385">
    <property type="entry name" value="MANNOSYL PHOSPHORYLINOSITOL CERAMIDE SYNTHASE"/>
    <property type="match status" value="1"/>
</dbReference>
<evidence type="ECO:0000313" key="4">
    <source>
        <dbReference type="Proteomes" id="UP000260812"/>
    </source>
</evidence>
<dbReference type="InterPro" id="IPR007577">
    <property type="entry name" value="GlycoTrfase_DXD_sugar-bd_CS"/>
</dbReference>
<dbReference type="Gene3D" id="3.90.550.20">
    <property type="match status" value="1"/>
</dbReference>
<keyword evidence="4" id="KW-1185">Reference proteome</keyword>
<name>A0A3E3IVR9_9FIRM</name>
<dbReference type="GO" id="GO:0016020">
    <property type="term" value="C:membrane"/>
    <property type="evidence" value="ECO:0007669"/>
    <property type="project" value="GOC"/>
</dbReference>